<evidence type="ECO:0000256" key="1">
    <source>
        <dbReference type="SAM" id="Phobius"/>
    </source>
</evidence>
<reference evidence="2 3" key="1">
    <citation type="submission" date="2017-05" db="EMBL/GenBank/DDBJ databases">
        <authorList>
            <person name="Varghese N."/>
            <person name="Submissions S."/>
        </authorList>
    </citation>
    <scope>NUCLEOTIDE SEQUENCE [LARGE SCALE GENOMIC DNA]</scope>
    <source>
        <strain evidence="2 3">DSM 45474</strain>
    </source>
</reference>
<name>A0A521DPJ2_9BACL</name>
<feature type="transmembrane region" description="Helical" evidence="1">
    <location>
        <begin position="35"/>
        <end position="51"/>
    </location>
</feature>
<keyword evidence="3" id="KW-1185">Reference proteome</keyword>
<proteinExistence type="predicted"/>
<sequence length="83" mass="9049">MDWSVLTMWEWQAVTGLTVLSAGLAWWTKRRMFRAVAWGSIAVLVLSASFLESSGPGITFGGGMIGAVFLLLMAKQILEPSED</sequence>
<evidence type="ECO:0000313" key="3">
    <source>
        <dbReference type="Proteomes" id="UP000315636"/>
    </source>
</evidence>
<dbReference type="RefSeq" id="WP_142505753.1">
    <property type="nucleotide sequence ID" value="NZ_FXTI01000006.1"/>
</dbReference>
<accession>A0A521DPJ2</accession>
<protein>
    <recommendedName>
        <fullName evidence="4">YesK-like protein</fullName>
    </recommendedName>
</protein>
<keyword evidence="1" id="KW-0812">Transmembrane</keyword>
<dbReference type="EMBL" id="FXTI01000006">
    <property type="protein sequence ID" value="SMO73613.1"/>
    <property type="molecule type" value="Genomic_DNA"/>
</dbReference>
<evidence type="ECO:0000313" key="2">
    <source>
        <dbReference type="EMBL" id="SMO73613.1"/>
    </source>
</evidence>
<keyword evidence="1" id="KW-0472">Membrane</keyword>
<evidence type="ECO:0008006" key="4">
    <source>
        <dbReference type="Google" id="ProtNLM"/>
    </source>
</evidence>
<gene>
    <name evidence="2" type="ORF">SAMN06264849_106179</name>
</gene>
<dbReference type="OrthoDB" id="2989862at2"/>
<feature type="transmembrane region" description="Helical" evidence="1">
    <location>
        <begin position="57"/>
        <end position="74"/>
    </location>
</feature>
<feature type="transmembrane region" description="Helical" evidence="1">
    <location>
        <begin position="6"/>
        <end position="28"/>
    </location>
</feature>
<dbReference type="AlphaFoldDB" id="A0A521DPJ2"/>
<keyword evidence="1" id="KW-1133">Transmembrane helix</keyword>
<organism evidence="2 3">
    <name type="scientific">Melghirimyces algeriensis</name>
    <dbReference type="NCBI Taxonomy" id="910412"/>
    <lineage>
        <taxon>Bacteria</taxon>
        <taxon>Bacillati</taxon>
        <taxon>Bacillota</taxon>
        <taxon>Bacilli</taxon>
        <taxon>Bacillales</taxon>
        <taxon>Thermoactinomycetaceae</taxon>
        <taxon>Melghirimyces</taxon>
    </lineage>
</organism>
<dbReference type="Proteomes" id="UP000315636">
    <property type="component" value="Unassembled WGS sequence"/>
</dbReference>